<dbReference type="AlphaFoldDB" id="A0A0M6YI62"/>
<dbReference type="Gene3D" id="2.60.120.10">
    <property type="entry name" value="Jelly Rolls"/>
    <property type="match status" value="1"/>
</dbReference>
<dbReference type="RefSeq" id="WP_055084080.1">
    <property type="nucleotide sequence ID" value="NZ_CXSU01000011.1"/>
</dbReference>
<dbReference type="InterPro" id="IPR014710">
    <property type="entry name" value="RmlC-like_jellyroll"/>
</dbReference>
<accession>A0A0M6YI62</accession>
<evidence type="ECO:0008006" key="3">
    <source>
        <dbReference type="Google" id="ProtNLM"/>
    </source>
</evidence>
<dbReference type="Proteomes" id="UP000049222">
    <property type="component" value="Unassembled WGS sequence"/>
</dbReference>
<protein>
    <recommendedName>
        <fullName evidence="3">3-hydroxyanthranilate 3,4-dioxygenase</fullName>
    </recommendedName>
</protein>
<evidence type="ECO:0000313" key="2">
    <source>
        <dbReference type="Proteomes" id="UP000049222"/>
    </source>
</evidence>
<dbReference type="InterPro" id="IPR011051">
    <property type="entry name" value="RmlC_Cupin_sf"/>
</dbReference>
<dbReference type="EMBL" id="CXSU01000011">
    <property type="protein sequence ID" value="CTQ49469.1"/>
    <property type="molecule type" value="Genomic_DNA"/>
</dbReference>
<dbReference type="SUPFAM" id="SSF51182">
    <property type="entry name" value="RmlC-like cupins"/>
    <property type="match status" value="1"/>
</dbReference>
<proteinExistence type="predicted"/>
<keyword evidence="2" id="KW-1185">Reference proteome</keyword>
<name>A0A0M6YI62_9RHOB</name>
<gene>
    <name evidence="1" type="ORF">JDO7802_01483</name>
</gene>
<evidence type="ECO:0000313" key="1">
    <source>
        <dbReference type="EMBL" id="CTQ49469.1"/>
    </source>
</evidence>
<organism evidence="1 2">
    <name type="scientific">Jannaschia donghaensis</name>
    <dbReference type="NCBI Taxonomy" id="420998"/>
    <lineage>
        <taxon>Bacteria</taxon>
        <taxon>Pseudomonadati</taxon>
        <taxon>Pseudomonadota</taxon>
        <taxon>Alphaproteobacteria</taxon>
        <taxon>Rhodobacterales</taxon>
        <taxon>Roseobacteraceae</taxon>
        <taxon>Jannaschia</taxon>
    </lineage>
</organism>
<reference evidence="1 2" key="1">
    <citation type="submission" date="2015-07" db="EMBL/GenBank/DDBJ databases">
        <authorList>
            <person name="Noorani M."/>
        </authorList>
    </citation>
    <scope>NUCLEOTIDE SEQUENCE [LARGE SCALE GENOMIC DNA]</scope>
    <source>
        <strain evidence="1 2">CECT 7802</strain>
    </source>
</reference>
<dbReference type="STRING" id="420998.JDO7802_01483"/>
<dbReference type="OrthoDB" id="3829432at2"/>
<sequence length="119" mass="13405">MHVCHPHDFTGTRAWDALDIERIGDATVRLHWTDAPYHWHVNDGPEVFAVLSGQVAMHVRENGEERIHNLGPGDVFHAKDGDEHVAHPVGEARVLVIKRAGSVSCARYSRFPSLKDIRR</sequence>